<feature type="compositionally biased region" description="Basic residues" evidence="2">
    <location>
        <begin position="197"/>
        <end position="207"/>
    </location>
</feature>
<proteinExistence type="predicted"/>
<comment type="caution">
    <text evidence="3">The sequence shown here is derived from an EMBL/GenBank/DDBJ whole genome shotgun (WGS) entry which is preliminary data.</text>
</comment>
<reference evidence="3" key="1">
    <citation type="submission" date="2021-06" db="EMBL/GenBank/DDBJ databases">
        <authorList>
            <person name="Hodson N. C."/>
            <person name="Mongue J. A."/>
            <person name="Jaron S. K."/>
        </authorList>
    </citation>
    <scope>NUCLEOTIDE SEQUENCE</scope>
</reference>
<protein>
    <submittedName>
        <fullName evidence="3">Uncharacterized protein</fullName>
    </submittedName>
</protein>
<keyword evidence="1" id="KW-0175">Coiled coil</keyword>
<dbReference type="EMBL" id="CAJVCH010029371">
    <property type="protein sequence ID" value="CAG7706675.1"/>
    <property type="molecule type" value="Genomic_DNA"/>
</dbReference>
<organism evidence="3 4">
    <name type="scientific">Allacma fusca</name>
    <dbReference type="NCBI Taxonomy" id="39272"/>
    <lineage>
        <taxon>Eukaryota</taxon>
        <taxon>Metazoa</taxon>
        <taxon>Ecdysozoa</taxon>
        <taxon>Arthropoda</taxon>
        <taxon>Hexapoda</taxon>
        <taxon>Collembola</taxon>
        <taxon>Symphypleona</taxon>
        <taxon>Sminthuridae</taxon>
        <taxon>Allacma</taxon>
    </lineage>
</organism>
<feature type="region of interest" description="Disordered" evidence="2">
    <location>
        <begin position="180"/>
        <end position="221"/>
    </location>
</feature>
<evidence type="ECO:0000313" key="3">
    <source>
        <dbReference type="EMBL" id="CAG7706675.1"/>
    </source>
</evidence>
<keyword evidence="4" id="KW-1185">Reference proteome</keyword>
<evidence type="ECO:0000313" key="4">
    <source>
        <dbReference type="Proteomes" id="UP000708208"/>
    </source>
</evidence>
<sequence>MYQWHGLYQYIPAFCQPWEDPCTIGDDLRNLLKNVGDVSKDVAALKEETRELKEVLARIDAKLSSGIPAPGRESSPDRVNTSAKPFVTITDDLEEKHELFLAKHTLNQLIGASVEREAVRILLLHFYDVKALKGFTLSGNTRNILSTNTTAAANSISGIQMFPPHFVMLIQAAYFRDSYDEDGKRKRAPPTPENQNKKKGAVKRRKTSDKDQDHTCGILEK</sequence>
<dbReference type="AlphaFoldDB" id="A0A8J2J7P7"/>
<accession>A0A8J2J7P7</accession>
<name>A0A8J2J7P7_9HEXA</name>
<feature type="coiled-coil region" evidence="1">
    <location>
        <begin position="28"/>
        <end position="62"/>
    </location>
</feature>
<dbReference type="Proteomes" id="UP000708208">
    <property type="component" value="Unassembled WGS sequence"/>
</dbReference>
<evidence type="ECO:0000256" key="1">
    <source>
        <dbReference type="SAM" id="Coils"/>
    </source>
</evidence>
<evidence type="ECO:0000256" key="2">
    <source>
        <dbReference type="SAM" id="MobiDB-lite"/>
    </source>
</evidence>
<feature type="compositionally biased region" description="Basic and acidic residues" evidence="2">
    <location>
        <begin position="208"/>
        <end position="221"/>
    </location>
</feature>
<gene>
    <name evidence="3" type="ORF">AFUS01_LOCUS4685</name>
</gene>